<dbReference type="PATRIC" id="fig|480.237.peg.1189"/>
<sequence length="46" mass="5071">MNQPKCQNIEMNILSKGTEKPITAEMITAVLKKLAKGRRESLALTA</sequence>
<name>A0A198UMH5_MORCA</name>
<keyword evidence="2" id="KW-1185">Reference proteome</keyword>
<gene>
    <name evidence="1" type="ORF">AO384_0581</name>
</gene>
<dbReference type="AlphaFoldDB" id="A0A198UMH5"/>
<dbReference type="RefSeq" id="WP_196759131.1">
    <property type="nucleotide sequence ID" value="NZ_LXHB01000049.1"/>
</dbReference>
<evidence type="ECO:0000313" key="1">
    <source>
        <dbReference type="EMBL" id="OAU97545.1"/>
    </source>
</evidence>
<reference evidence="1 2" key="1">
    <citation type="journal article" date="2016" name="Genome Biol. Evol.">
        <title>Comparative Genomic Analyses of the Moraxella catarrhalis Serosensitive and Seroresistant Lineages Demonstrate Their Independent Evolution.</title>
        <authorList>
            <person name="Earl J.P."/>
            <person name="de Vries S.P."/>
            <person name="Ahmed A."/>
            <person name="Powell E."/>
            <person name="Schultz M.P."/>
            <person name="Hermans P.W."/>
            <person name="Hill D.J."/>
            <person name="Zhou Z."/>
            <person name="Constantinidou C.I."/>
            <person name="Hu F.Z."/>
            <person name="Bootsma H.J."/>
            <person name="Ehrlich G.D."/>
        </authorList>
    </citation>
    <scope>NUCLEOTIDE SEQUENCE [LARGE SCALE GENOMIC DNA]</scope>
    <source>
        <strain evidence="1 2">Z7542</strain>
    </source>
</reference>
<organism evidence="1 2">
    <name type="scientific">Moraxella catarrhalis</name>
    <name type="common">Branhamella catarrhalis</name>
    <dbReference type="NCBI Taxonomy" id="480"/>
    <lineage>
        <taxon>Bacteria</taxon>
        <taxon>Pseudomonadati</taxon>
        <taxon>Pseudomonadota</taxon>
        <taxon>Gammaproteobacteria</taxon>
        <taxon>Moraxellales</taxon>
        <taxon>Moraxellaceae</taxon>
        <taxon>Moraxella</taxon>
    </lineage>
</organism>
<dbReference type="EMBL" id="LXHC01000006">
    <property type="protein sequence ID" value="OAU97545.1"/>
    <property type="molecule type" value="Genomic_DNA"/>
</dbReference>
<protein>
    <submittedName>
        <fullName evidence="1">Uncharacterized protein</fullName>
    </submittedName>
</protein>
<evidence type="ECO:0000313" key="2">
    <source>
        <dbReference type="Proteomes" id="UP000078228"/>
    </source>
</evidence>
<accession>A0A198UMH5</accession>
<dbReference type="Proteomes" id="UP000078228">
    <property type="component" value="Unassembled WGS sequence"/>
</dbReference>
<proteinExistence type="predicted"/>
<comment type="caution">
    <text evidence="1">The sequence shown here is derived from an EMBL/GenBank/DDBJ whole genome shotgun (WGS) entry which is preliminary data.</text>
</comment>